<protein>
    <submittedName>
        <fullName evidence="1">Uncharacterized protein</fullName>
    </submittedName>
</protein>
<proteinExistence type="predicted"/>
<organism evidence="1 2">
    <name type="scientific">Fusarium solani subsp. cucurbitae</name>
    <name type="common">Neocosmosporum cucurbitae</name>
    <dbReference type="NCBI Taxonomy" id="2747967"/>
    <lineage>
        <taxon>Eukaryota</taxon>
        <taxon>Fungi</taxon>
        <taxon>Dikarya</taxon>
        <taxon>Ascomycota</taxon>
        <taxon>Pezizomycotina</taxon>
        <taxon>Sordariomycetes</taxon>
        <taxon>Hypocreomycetidae</taxon>
        <taxon>Hypocreales</taxon>
        <taxon>Nectriaceae</taxon>
        <taxon>Fusarium</taxon>
        <taxon>Fusarium solani species complex</taxon>
    </lineage>
</organism>
<evidence type="ECO:0000313" key="1">
    <source>
        <dbReference type="EMBL" id="UPK92041.1"/>
    </source>
</evidence>
<dbReference type="EMBL" id="CP090032">
    <property type="protein sequence ID" value="UPK92041.1"/>
    <property type="molecule type" value="Genomic_DNA"/>
</dbReference>
<gene>
    <name evidence="1" type="ORF">LCI18_002976</name>
</gene>
<name>A0ACD3YT25_FUSSC</name>
<reference evidence="1" key="1">
    <citation type="submission" date="2021-11" db="EMBL/GenBank/DDBJ databases">
        <title>Fusarium solani-melongenae Genome sequencing and assembly.</title>
        <authorList>
            <person name="Xie S."/>
            <person name="Huang L."/>
            <person name="Zhang X."/>
        </authorList>
    </citation>
    <scope>NUCLEOTIDE SEQUENCE</scope>
    <source>
        <strain evidence="1">CRI 24-3</strain>
    </source>
</reference>
<evidence type="ECO:0000313" key="2">
    <source>
        <dbReference type="Proteomes" id="UP000830768"/>
    </source>
</evidence>
<accession>A0ACD3YT25</accession>
<sequence length="362" mass="39072">MKEAIVSFDQRPLVDVRDAPVPTPRADQVLIRVIVCGSNPKDVKSAVYLPPQNFGDDIAGIIEDVGEGVTEFRKGDRVAAFHEMFTPHGAFAEYAVAWARSTFHIPKNVSFEEAATVPLTAMTAALGLYRDLGLPPPWSTDEDRPETGPLVVYGAGAAVGAFAVQLACKSGVHPIIAVAGQSKDHVETLIDRNKGDTTIDYRFGPDATVAEIKKALRGAPLRHAFDSIGEHGSDKILGAVLESDSKLSMVLPRDKARIPKTPGVPWPAGFVAPALEGLAEDTQVFWTAVGSIHGTYKEIGYIYFRYFGLGLQEGWLRSHPYEVVPGGLDGLAEGLTRLFQGKAHAVKFVYRIGETFGASQFS</sequence>
<keyword evidence="2" id="KW-1185">Reference proteome</keyword>
<dbReference type="Proteomes" id="UP000830768">
    <property type="component" value="Chromosome 3"/>
</dbReference>